<evidence type="ECO:0000313" key="6">
    <source>
        <dbReference type="Proteomes" id="UP001179952"/>
    </source>
</evidence>
<dbReference type="Proteomes" id="UP001179952">
    <property type="component" value="Unassembled WGS sequence"/>
</dbReference>
<dbReference type="PANTHER" id="PTHR32227">
    <property type="entry name" value="GLUCAN ENDO-1,3-BETA-GLUCOSIDASE BG1-RELATED-RELATED"/>
    <property type="match status" value="1"/>
</dbReference>
<evidence type="ECO:0000256" key="2">
    <source>
        <dbReference type="ARBA" id="ARBA00022801"/>
    </source>
</evidence>
<dbReference type="AlphaFoldDB" id="A0AAV9BSI7"/>
<comment type="similarity">
    <text evidence="1 4">Belongs to the glycosyl hydrolase 17 family.</text>
</comment>
<accession>A0AAV9BSI7</accession>
<gene>
    <name evidence="5" type="ORF">QJS04_geneDACA003663</name>
</gene>
<dbReference type="InterPro" id="IPR017853">
    <property type="entry name" value="GH"/>
</dbReference>
<dbReference type="InterPro" id="IPR000490">
    <property type="entry name" value="Glyco_hydro_17"/>
</dbReference>
<dbReference type="SUPFAM" id="SSF51445">
    <property type="entry name" value="(Trans)glycosidases"/>
    <property type="match status" value="1"/>
</dbReference>
<sequence length="107" mass="12104">MGCIEEVFERYFLRLYAPDHAVLSALRLSGIEVLLGTTNEDLPRLASSTAFADEWVRTNVRAYWPDVRVRHVAVGNEVIPGQLRQATQNRQVNINPITTNESKPIIN</sequence>
<evidence type="ECO:0008006" key="7">
    <source>
        <dbReference type="Google" id="ProtNLM"/>
    </source>
</evidence>
<evidence type="ECO:0000256" key="3">
    <source>
        <dbReference type="ARBA" id="ARBA00023295"/>
    </source>
</evidence>
<evidence type="ECO:0000313" key="5">
    <source>
        <dbReference type="EMBL" id="KAK1279231.1"/>
    </source>
</evidence>
<dbReference type="GO" id="GO:0004553">
    <property type="term" value="F:hydrolase activity, hydrolyzing O-glycosyl compounds"/>
    <property type="evidence" value="ECO:0007669"/>
    <property type="project" value="InterPro"/>
</dbReference>
<keyword evidence="2" id="KW-0378">Hydrolase</keyword>
<reference evidence="5" key="1">
    <citation type="journal article" date="2023" name="Nat. Commun.">
        <title>Diploid and tetraploid genomes of Acorus and the evolution of monocots.</title>
        <authorList>
            <person name="Ma L."/>
            <person name="Liu K.W."/>
            <person name="Li Z."/>
            <person name="Hsiao Y.Y."/>
            <person name="Qi Y."/>
            <person name="Fu T."/>
            <person name="Tang G.D."/>
            <person name="Zhang D."/>
            <person name="Sun W.H."/>
            <person name="Liu D.K."/>
            <person name="Li Y."/>
            <person name="Chen G.Z."/>
            <person name="Liu X.D."/>
            <person name="Liao X.Y."/>
            <person name="Jiang Y.T."/>
            <person name="Yu X."/>
            <person name="Hao Y."/>
            <person name="Huang J."/>
            <person name="Zhao X.W."/>
            <person name="Ke S."/>
            <person name="Chen Y.Y."/>
            <person name="Wu W.L."/>
            <person name="Hsu J.L."/>
            <person name="Lin Y.F."/>
            <person name="Huang M.D."/>
            <person name="Li C.Y."/>
            <person name="Huang L."/>
            <person name="Wang Z.W."/>
            <person name="Zhao X."/>
            <person name="Zhong W.Y."/>
            <person name="Peng D.H."/>
            <person name="Ahmad S."/>
            <person name="Lan S."/>
            <person name="Zhang J.S."/>
            <person name="Tsai W.C."/>
            <person name="Van de Peer Y."/>
            <person name="Liu Z.J."/>
        </authorList>
    </citation>
    <scope>NUCLEOTIDE SEQUENCE</scope>
    <source>
        <strain evidence="5">SCP</strain>
    </source>
</reference>
<name>A0AAV9BSI7_ACOGR</name>
<comment type="caution">
    <text evidence="5">The sequence shown here is derived from an EMBL/GenBank/DDBJ whole genome shotgun (WGS) entry which is preliminary data.</text>
</comment>
<reference evidence="5" key="2">
    <citation type="submission" date="2023-06" db="EMBL/GenBank/DDBJ databases">
        <authorList>
            <person name="Ma L."/>
            <person name="Liu K.-W."/>
            <person name="Li Z."/>
            <person name="Hsiao Y.-Y."/>
            <person name="Qi Y."/>
            <person name="Fu T."/>
            <person name="Tang G."/>
            <person name="Zhang D."/>
            <person name="Sun W.-H."/>
            <person name="Liu D.-K."/>
            <person name="Li Y."/>
            <person name="Chen G.-Z."/>
            <person name="Liu X.-D."/>
            <person name="Liao X.-Y."/>
            <person name="Jiang Y.-T."/>
            <person name="Yu X."/>
            <person name="Hao Y."/>
            <person name="Huang J."/>
            <person name="Zhao X.-W."/>
            <person name="Ke S."/>
            <person name="Chen Y.-Y."/>
            <person name="Wu W.-L."/>
            <person name="Hsu J.-L."/>
            <person name="Lin Y.-F."/>
            <person name="Huang M.-D."/>
            <person name="Li C.-Y."/>
            <person name="Huang L."/>
            <person name="Wang Z.-W."/>
            <person name="Zhao X."/>
            <person name="Zhong W.-Y."/>
            <person name="Peng D.-H."/>
            <person name="Ahmad S."/>
            <person name="Lan S."/>
            <person name="Zhang J.-S."/>
            <person name="Tsai W.-C."/>
            <person name="Van De Peer Y."/>
            <person name="Liu Z.-J."/>
        </authorList>
    </citation>
    <scope>NUCLEOTIDE SEQUENCE</scope>
    <source>
        <strain evidence="5">SCP</strain>
        <tissue evidence="5">Leaves</tissue>
    </source>
</reference>
<keyword evidence="6" id="KW-1185">Reference proteome</keyword>
<dbReference type="InterPro" id="IPR044965">
    <property type="entry name" value="Glyco_hydro_17_plant"/>
</dbReference>
<protein>
    <recommendedName>
        <fullName evidence="7">Glucan endo-1,3-beta-D-glucosidase</fullName>
    </recommendedName>
</protein>
<dbReference type="GO" id="GO:0005975">
    <property type="term" value="P:carbohydrate metabolic process"/>
    <property type="evidence" value="ECO:0007669"/>
    <property type="project" value="InterPro"/>
</dbReference>
<evidence type="ECO:0000256" key="1">
    <source>
        <dbReference type="ARBA" id="ARBA00008773"/>
    </source>
</evidence>
<keyword evidence="3" id="KW-0326">Glycosidase</keyword>
<dbReference type="Pfam" id="PF00332">
    <property type="entry name" value="Glyco_hydro_17"/>
    <property type="match status" value="1"/>
</dbReference>
<proteinExistence type="inferred from homology"/>
<organism evidence="5 6">
    <name type="scientific">Acorus gramineus</name>
    <name type="common">Dwarf sweet flag</name>
    <dbReference type="NCBI Taxonomy" id="55184"/>
    <lineage>
        <taxon>Eukaryota</taxon>
        <taxon>Viridiplantae</taxon>
        <taxon>Streptophyta</taxon>
        <taxon>Embryophyta</taxon>
        <taxon>Tracheophyta</taxon>
        <taxon>Spermatophyta</taxon>
        <taxon>Magnoliopsida</taxon>
        <taxon>Liliopsida</taxon>
        <taxon>Acoraceae</taxon>
        <taxon>Acorus</taxon>
    </lineage>
</organism>
<dbReference type="EMBL" id="JAUJYN010000002">
    <property type="protein sequence ID" value="KAK1279231.1"/>
    <property type="molecule type" value="Genomic_DNA"/>
</dbReference>
<dbReference type="Gene3D" id="3.20.20.80">
    <property type="entry name" value="Glycosidases"/>
    <property type="match status" value="1"/>
</dbReference>
<evidence type="ECO:0000256" key="4">
    <source>
        <dbReference type="RuleBase" id="RU004335"/>
    </source>
</evidence>